<evidence type="ECO:0000256" key="2">
    <source>
        <dbReference type="ARBA" id="ARBA00022723"/>
    </source>
</evidence>
<keyword evidence="5" id="KW-0238">DNA-binding</keyword>
<keyword evidence="10" id="KW-1185">Reference proteome</keyword>
<evidence type="ECO:0000256" key="6">
    <source>
        <dbReference type="ARBA" id="ARBA00023163"/>
    </source>
</evidence>
<reference evidence="9 10" key="1">
    <citation type="submission" date="2024-07" db="EMBL/GenBank/DDBJ databases">
        <title>Section-level genome sequencing and comparative genomics of Aspergillus sections Usti and Cavernicolus.</title>
        <authorList>
            <consortium name="Lawrence Berkeley National Laboratory"/>
            <person name="Nybo J.L."/>
            <person name="Vesth T.C."/>
            <person name="Theobald S."/>
            <person name="Frisvad J.C."/>
            <person name="Larsen T.O."/>
            <person name="Kjaerboelling I."/>
            <person name="Rothschild-Mancinelli K."/>
            <person name="Lyhne E.K."/>
            <person name="Kogle M.E."/>
            <person name="Barry K."/>
            <person name="Clum A."/>
            <person name="Na H."/>
            <person name="Ledsgaard L."/>
            <person name="Lin J."/>
            <person name="Lipzen A."/>
            <person name="Kuo A."/>
            <person name="Riley R."/>
            <person name="Mondo S."/>
            <person name="Labutti K."/>
            <person name="Haridas S."/>
            <person name="Pangalinan J."/>
            <person name="Salamov A.A."/>
            <person name="Simmons B.A."/>
            <person name="Magnuson J.K."/>
            <person name="Chen J."/>
            <person name="Drula E."/>
            <person name="Henrissat B."/>
            <person name="Wiebenga A."/>
            <person name="Lubbers R.J."/>
            <person name="Gomes A.C."/>
            <person name="Makela M.R."/>
            <person name="Stajich J."/>
            <person name="Grigoriev I.V."/>
            <person name="Mortensen U.H."/>
            <person name="De Vries R.P."/>
            <person name="Baker S.E."/>
            <person name="Andersen M.R."/>
        </authorList>
    </citation>
    <scope>NUCLEOTIDE SEQUENCE [LARGE SCALE GENOMIC DNA]</scope>
    <source>
        <strain evidence="9 10">CBS 588.65</strain>
    </source>
</reference>
<protein>
    <recommendedName>
        <fullName evidence="8">Xylanolytic transcriptional activator regulatory domain-containing protein</fullName>
    </recommendedName>
</protein>
<evidence type="ECO:0000256" key="5">
    <source>
        <dbReference type="ARBA" id="ARBA00023125"/>
    </source>
</evidence>
<feature type="domain" description="Xylanolytic transcriptional activator regulatory" evidence="8">
    <location>
        <begin position="1"/>
        <end position="65"/>
    </location>
</feature>
<evidence type="ECO:0000259" key="8">
    <source>
        <dbReference type="Pfam" id="PF04082"/>
    </source>
</evidence>
<dbReference type="PANTHER" id="PTHR47782">
    <property type="entry name" value="ZN(II)2CYS6 TRANSCRIPTION FACTOR (EUROFUNG)-RELATED"/>
    <property type="match status" value="1"/>
</dbReference>
<keyword evidence="7" id="KW-0539">Nucleus</keyword>
<sequence>MRTCIDLGLHQDPQPLSSVSPSLLETRRRIWWSMYSFDRSMSLSCCRPMEVSDNVITAHLPTFRIGFATENKAEVVSGYLQRYRILQLQSLIYDRLNEQPAEQEEDAAAVTLHLAEKLENWARNNSTSDSTGLMKHELLMGKMLLYRPCRLIPNRTLYELEELWRSSLAFAQIYRALAASNSIFYVRIASEKAYWTGLAMLYCYWRLTNNAMAGIILRPSELWAATRDVSCVLQALSGRWGEGKVLCSRFEEACTRVIQATEVDGNGGNTSERSDSSVPEEVRSFCNYSSLTNIWTAARGKRPLDIHEEQLRGLALTLEGWKET</sequence>
<keyword evidence="2" id="KW-0479">Metal-binding</keyword>
<dbReference type="Proteomes" id="UP001610334">
    <property type="component" value="Unassembled WGS sequence"/>
</dbReference>
<proteinExistence type="predicted"/>
<dbReference type="InterPro" id="IPR007219">
    <property type="entry name" value="XnlR_reg_dom"/>
</dbReference>
<gene>
    <name evidence="9" type="ORF">BJX63DRAFT_411414</name>
</gene>
<dbReference type="EMBL" id="JBFXLT010000133">
    <property type="protein sequence ID" value="KAL2807708.1"/>
    <property type="molecule type" value="Genomic_DNA"/>
</dbReference>
<keyword evidence="3" id="KW-0862">Zinc</keyword>
<evidence type="ECO:0000256" key="4">
    <source>
        <dbReference type="ARBA" id="ARBA00023015"/>
    </source>
</evidence>
<dbReference type="InterPro" id="IPR052202">
    <property type="entry name" value="Yeast_MetPath_Reg"/>
</dbReference>
<evidence type="ECO:0000256" key="7">
    <source>
        <dbReference type="ARBA" id="ARBA00023242"/>
    </source>
</evidence>
<dbReference type="CDD" id="cd12148">
    <property type="entry name" value="fungal_TF_MHR"/>
    <property type="match status" value="1"/>
</dbReference>
<name>A0ABR4GWW9_9EURO</name>
<evidence type="ECO:0000256" key="1">
    <source>
        <dbReference type="ARBA" id="ARBA00004123"/>
    </source>
</evidence>
<organism evidence="9 10">
    <name type="scientific">Aspergillus granulosus</name>
    <dbReference type="NCBI Taxonomy" id="176169"/>
    <lineage>
        <taxon>Eukaryota</taxon>
        <taxon>Fungi</taxon>
        <taxon>Dikarya</taxon>
        <taxon>Ascomycota</taxon>
        <taxon>Pezizomycotina</taxon>
        <taxon>Eurotiomycetes</taxon>
        <taxon>Eurotiomycetidae</taxon>
        <taxon>Eurotiales</taxon>
        <taxon>Aspergillaceae</taxon>
        <taxon>Aspergillus</taxon>
        <taxon>Aspergillus subgen. Nidulantes</taxon>
    </lineage>
</organism>
<keyword evidence="4" id="KW-0805">Transcription regulation</keyword>
<evidence type="ECO:0000313" key="10">
    <source>
        <dbReference type="Proteomes" id="UP001610334"/>
    </source>
</evidence>
<accession>A0ABR4GWW9</accession>
<dbReference type="Pfam" id="PF04082">
    <property type="entry name" value="Fungal_trans"/>
    <property type="match status" value="1"/>
</dbReference>
<comment type="caution">
    <text evidence="9">The sequence shown here is derived from an EMBL/GenBank/DDBJ whole genome shotgun (WGS) entry which is preliminary data.</text>
</comment>
<evidence type="ECO:0000256" key="3">
    <source>
        <dbReference type="ARBA" id="ARBA00022833"/>
    </source>
</evidence>
<comment type="subcellular location">
    <subcellularLocation>
        <location evidence="1">Nucleus</location>
    </subcellularLocation>
</comment>
<keyword evidence="6" id="KW-0804">Transcription</keyword>
<dbReference type="PANTHER" id="PTHR47782:SF12">
    <property type="entry name" value="ZN(II)2CYS6 TRANSCRIPTION FACTOR (EUROFUNG)"/>
    <property type="match status" value="1"/>
</dbReference>
<evidence type="ECO:0000313" key="9">
    <source>
        <dbReference type="EMBL" id="KAL2807708.1"/>
    </source>
</evidence>